<dbReference type="OrthoDB" id="47607at2759"/>
<accession>A0A9K3LGR1</accession>
<evidence type="ECO:0000256" key="1">
    <source>
        <dbReference type="SAM" id="MobiDB-lite"/>
    </source>
</evidence>
<dbReference type="Proteomes" id="UP000693970">
    <property type="component" value="Unassembled WGS sequence"/>
</dbReference>
<comment type="caution">
    <text evidence="2">The sequence shown here is derived from an EMBL/GenBank/DDBJ whole genome shotgun (WGS) entry which is preliminary data.</text>
</comment>
<evidence type="ECO:0000313" key="3">
    <source>
        <dbReference type="Proteomes" id="UP000693970"/>
    </source>
</evidence>
<protein>
    <submittedName>
        <fullName evidence="2">Uncharacterized protein</fullName>
    </submittedName>
</protein>
<keyword evidence="3" id="KW-1185">Reference proteome</keyword>
<feature type="region of interest" description="Disordered" evidence="1">
    <location>
        <begin position="1"/>
        <end position="31"/>
    </location>
</feature>
<reference evidence="2" key="1">
    <citation type="journal article" date="2021" name="Sci. Rep.">
        <title>Diploid genomic architecture of Nitzschia inconspicua, an elite biomass production diatom.</title>
        <authorList>
            <person name="Oliver A."/>
            <person name="Podell S."/>
            <person name="Pinowska A."/>
            <person name="Traller J.C."/>
            <person name="Smith S.R."/>
            <person name="McClure R."/>
            <person name="Beliaev A."/>
            <person name="Bohutskyi P."/>
            <person name="Hill E.A."/>
            <person name="Rabines A."/>
            <person name="Zheng H."/>
            <person name="Allen L.Z."/>
            <person name="Kuo A."/>
            <person name="Grigoriev I.V."/>
            <person name="Allen A.E."/>
            <person name="Hazlebeck D."/>
            <person name="Allen E.E."/>
        </authorList>
    </citation>
    <scope>NUCLEOTIDE SEQUENCE</scope>
    <source>
        <strain evidence="2">Hildebrandi</strain>
    </source>
</reference>
<dbReference type="EMBL" id="JAGRRH010000013">
    <property type="protein sequence ID" value="KAG7360606.1"/>
    <property type="molecule type" value="Genomic_DNA"/>
</dbReference>
<dbReference type="AlphaFoldDB" id="A0A9K3LGR1"/>
<evidence type="ECO:0000313" key="2">
    <source>
        <dbReference type="EMBL" id="KAG7360606.1"/>
    </source>
</evidence>
<name>A0A9K3LGR1_9STRA</name>
<sequence length="185" mass="21042">MIRRHLCSIQSSGSDTSNSDSNSRSLEFEYPRPKHIPAPSWSISYLQLDSKQPPLPREDLDRLSRLALIDVHNKSDDEREALSQDLANMLHMIQQVTEFSKTNSDNNSKMMKDDDKEDDLSCSSHIYDTVRGVSAAPLRKTAAEDPLHAEDEQQSSEVWKKLLEPNTIRIGGTHRYFSIVTAEEE</sequence>
<gene>
    <name evidence="2" type="ORF">IV203_035705</name>
</gene>
<reference evidence="2" key="2">
    <citation type="submission" date="2021-04" db="EMBL/GenBank/DDBJ databases">
        <authorList>
            <person name="Podell S."/>
        </authorList>
    </citation>
    <scope>NUCLEOTIDE SEQUENCE</scope>
    <source>
        <strain evidence="2">Hildebrandi</strain>
    </source>
</reference>
<feature type="compositionally biased region" description="Low complexity" evidence="1">
    <location>
        <begin position="8"/>
        <end position="25"/>
    </location>
</feature>
<organism evidence="2 3">
    <name type="scientific">Nitzschia inconspicua</name>
    <dbReference type="NCBI Taxonomy" id="303405"/>
    <lineage>
        <taxon>Eukaryota</taxon>
        <taxon>Sar</taxon>
        <taxon>Stramenopiles</taxon>
        <taxon>Ochrophyta</taxon>
        <taxon>Bacillariophyta</taxon>
        <taxon>Bacillariophyceae</taxon>
        <taxon>Bacillariophycidae</taxon>
        <taxon>Bacillariales</taxon>
        <taxon>Bacillariaceae</taxon>
        <taxon>Nitzschia</taxon>
    </lineage>
</organism>
<proteinExistence type="predicted"/>